<keyword evidence="4" id="KW-0125">Carotenoid biosynthesis</keyword>
<sequence length="103" mass="11059">MTYALVSLPFLAVALVVLLIALLRRPQARGRRLAAAGVAFAVLVVLTAVFDNIMIAAGLFEYSSAHRSGLSVGLAPIEDFLYPLAGVLLLPALWTLLERPTRD</sequence>
<dbReference type="GO" id="GO:0016872">
    <property type="term" value="F:intramolecular lyase activity"/>
    <property type="evidence" value="ECO:0007669"/>
    <property type="project" value="InterPro"/>
</dbReference>
<dbReference type="OrthoDB" id="4411839at2"/>
<evidence type="ECO:0000256" key="3">
    <source>
        <dbReference type="ARBA" id="ARBA00022692"/>
    </source>
</evidence>
<reference evidence="11 12" key="1">
    <citation type="submission" date="2019-01" db="EMBL/GenBank/DDBJ databases">
        <title>Agromyces.</title>
        <authorList>
            <person name="Li J."/>
        </authorList>
    </citation>
    <scope>NUCLEOTIDE SEQUENCE [LARGE SCALE GENOMIC DNA]</scope>
    <source>
        <strain evidence="11 12">DSM 23870</strain>
    </source>
</reference>
<dbReference type="Proteomes" id="UP000581087">
    <property type="component" value="Unassembled WGS sequence"/>
</dbReference>
<dbReference type="GO" id="GO:0045436">
    <property type="term" value="F:lycopene beta cyclase activity"/>
    <property type="evidence" value="ECO:0007669"/>
    <property type="project" value="UniProtKB-ARBA"/>
</dbReference>
<name>A0A4Q2M7H8_9MICO</name>
<evidence type="ECO:0000256" key="8">
    <source>
        <dbReference type="SAM" id="Phobius"/>
    </source>
</evidence>
<keyword evidence="3 8" id="KW-0812">Transmembrane</keyword>
<feature type="transmembrane region" description="Helical" evidence="8">
    <location>
        <begin position="80"/>
        <end position="97"/>
    </location>
</feature>
<evidence type="ECO:0000256" key="7">
    <source>
        <dbReference type="ARBA" id="ARBA00023235"/>
    </source>
</evidence>
<keyword evidence="5 8" id="KW-1133">Transmembrane helix</keyword>
<reference evidence="10 13" key="2">
    <citation type="submission" date="2020-07" db="EMBL/GenBank/DDBJ databases">
        <title>Sequencing the genomes of 1000 actinobacteria strains.</title>
        <authorList>
            <person name="Klenk H.-P."/>
        </authorList>
    </citation>
    <scope>NUCLEOTIDE SEQUENCE [LARGE SCALE GENOMIC DNA]</scope>
    <source>
        <strain evidence="10 13">DSM 23870</strain>
    </source>
</reference>
<keyword evidence="12" id="KW-1185">Reference proteome</keyword>
<feature type="transmembrane region" description="Helical" evidence="8">
    <location>
        <begin position="6"/>
        <end position="23"/>
    </location>
</feature>
<dbReference type="RefSeq" id="WP_129175010.1">
    <property type="nucleotide sequence ID" value="NZ_JACCBI010000001.1"/>
</dbReference>
<gene>
    <name evidence="10" type="ORF">BJ972_000433</name>
    <name evidence="11" type="ORF">ESP50_10855</name>
</gene>
<keyword evidence="7" id="KW-0413">Isomerase</keyword>
<evidence type="ECO:0000256" key="1">
    <source>
        <dbReference type="ARBA" id="ARBA00004141"/>
    </source>
</evidence>
<dbReference type="AlphaFoldDB" id="A0A4Q2M7H8"/>
<proteinExistence type="predicted"/>
<evidence type="ECO:0000313" key="10">
    <source>
        <dbReference type="EMBL" id="NYD65914.1"/>
    </source>
</evidence>
<dbReference type="GO" id="GO:0016020">
    <property type="term" value="C:membrane"/>
    <property type="evidence" value="ECO:0007669"/>
    <property type="project" value="UniProtKB-SubCell"/>
</dbReference>
<dbReference type="NCBIfam" id="TIGR03462">
    <property type="entry name" value="CarR_dom_SF"/>
    <property type="match status" value="1"/>
</dbReference>
<dbReference type="InterPro" id="IPR017825">
    <property type="entry name" value="Lycopene_cyclase_dom"/>
</dbReference>
<dbReference type="Pfam" id="PF18916">
    <property type="entry name" value="Lycopene_cyc"/>
    <property type="match status" value="1"/>
</dbReference>
<dbReference type="EMBL" id="SDPM01000005">
    <property type="protein sequence ID" value="RXZ86253.1"/>
    <property type="molecule type" value="Genomic_DNA"/>
</dbReference>
<dbReference type="GO" id="GO:0016117">
    <property type="term" value="P:carotenoid biosynthetic process"/>
    <property type="evidence" value="ECO:0007669"/>
    <property type="project" value="UniProtKB-KW"/>
</dbReference>
<evidence type="ECO:0000313" key="13">
    <source>
        <dbReference type="Proteomes" id="UP000581087"/>
    </source>
</evidence>
<evidence type="ECO:0000313" key="11">
    <source>
        <dbReference type="EMBL" id="RXZ86253.1"/>
    </source>
</evidence>
<dbReference type="EMBL" id="JACCBI010000001">
    <property type="protein sequence ID" value="NYD65914.1"/>
    <property type="molecule type" value="Genomic_DNA"/>
</dbReference>
<evidence type="ECO:0000256" key="6">
    <source>
        <dbReference type="ARBA" id="ARBA00023136"/>
    </source>
</evidence>
<dbReference type="Proteomes" id="UP000292686">
    <property type="component" value="Unassembled WGS sequence"/>
</dbReference>
<evidence type="ECO:0000313" key="12">
    <source>
        <dbReference type="Proteomes" id="UP000292686"/>
    </source>
</evidence>
<comment type="subcellular location">
    <subcellularLocation>
        <location evidence="1">Membrane</location>
        <topology evidence="1">Multi-pass membrane protein</topology>
    </subcellularLocation>
</comment>
<evidence type="ECO:0000259" key="9">
    <source>
        <dbReference type="Pfam" id="PF18916"/>
    </source>
</evidence>
<comment type="pathway">
    <text evidence="2">Carotenoid biosynthesis.</text>
</comment>
<evidence type="ECO:0000256" key="4">
    <source>
        <dbReference type="ARBA" id="ARBA00022746"/>
    </source>
</evidence>
<comment type="caution">
    <text evidence="11">The sequence shown here is derived from an EMBL/GenBank/DDBJ whole genome shotgun (WGS) entry which is preliminary data.</text>
</comment>
<accession>A0A4Q2M7H8</accession>
<evidence type="ECO:0000256" key="2">
    <source>
        <dbReference type="ARBA" id="ARBA00004829"/>
    </source>
</evidence>
<evidence type="ECO:0000256" key="5">
    <source>
        <dbReference type="ARBA" id="ARBA00022989"/>
    </source>
</evidence>
<keyword evidence="6 8" id="KW-0472">Membrane</keyword>
<feature type="transmembrane region" description="Helical" evidence="8">
    <location>
        <begin position="35"/>
        <end position="60"/>
    </location>
</feature>
<organism evidence="11 12">
    <name type="scientific">Agromyces atrinae</name>
    <dbReference type="NCBI Taxonomy" id="592376"/>
    <lineage>
        <taxon>Bacteria</taxon>
        <taxon>Bacillati</taxon>
        <taxon>Actinomycetota</taxon>
        <taxon>Actinomycetes</taxon>
        <taxon>Micrococcales</taxon>
        <taxon>Microbacteriaceae</taxon>
        <taxon>Agromyces</taxon>
    </lineage>
</organism>
<protein>
    <submittedName>
        <fullName evidence="11">Lycopene cyclase domain-containing protein</fullName>
    </submittedName>
</protein>
<feature type="domain" description="Lycopene cyclase" evidence="9">
    <location>
        <begin position="10"/>
        <end position="92"/>
    </location>
</feature>